<feature type="region of interest" description="Disordered" evidence="11">
    <location>
        <begin position="104"/>
        <end position="145"/>
    </location>
</feature>
<keyword evidence="3" id="KW-0813">Transport</keyword>
<evidence type="ECO:0000256" key="2">
    <source>
        <dbReference type="ARBA" id="ARBA00009748"/>
    </source>
</evidence>
<evidence type="ECO:0000256" key="10">
    <source>
        <dbReference type="ARBA" id="ARBA00023288"/>
    </source>
</evidence>
<dbReference type="InterPro" id="IPR016140">
    <property type="entry name" value="Bifunc_inhib/LTP/seed_store"/>
</dbReference>
<feature type="domain" description="Bifunctional inhibitor/plant lipid transfer protein/seed storage helical" evidence="13">
    <location>
        <begin position="29"/>
        <end position="107"/>
    </location>
</feature>
<evidence type="ECO:0000256" key="5">
    <source>
        <dbReference type="ARBA" id="ARBA00022622"/>
    </source>
</evidence>
<keyword evidence="5" id="KW-0472">Membrane</keyword>
<dbReference type="PRINTS" id="PR00382">
    <property type="entry name" value="LIPIDTRNSFER"/>
</dbReference>
<keyword evidence="5" id="KW-0336">GPI-anchor</keyword>
<keyword evidence="10" id="KW-0449">Lipoprotein</keyword>
<protein>
    <submittedName>
        <fullName evidence="14">Bifunctional inhibitor/lipid-transfer protein/seed storage 2S albumin superfamily protein</fullName>
    </submittedName>
</protein>
<dbReference type="Proteomes" id="UP001153555">
    <property type="component" value="Unassembled WGS sequence"/>
</dbReference>
<feature type="compositionally biased region" description="Polar residues" evidence="11">
    <location>
        <begin position="132"/>
        <end position="145"/>
    </location>
</feature>
<sequence length="167" mass="16700">MARPHVPLGLAVGLIAILWAGAEGQSSDCTNVLMSMSPCLSYISSDSSSSPSAACCTQLRTVVGSNPQCLCQVLNGAGPNLGLNINQTRALALPAACRVQTPPTSRCNAASPSGSPGSTSTSPNTNSGGGSQNVPTTGDGSSDANSSKLGASVLFSLFLVVSIWSLD</sequence>
<keyword evidence="15" id="KW-1185">Reference proteome</keyword>
<keyword evidence="6 12" id="KW-0732">Signal</keyword>
<dbReference type="SUPFAM" id="SSF47699">
    <property type="entry name" value="Bifunctional inhibitor/lipid-transfer protein/seed storage 2S albumin"/>
    <property type="match status" value="1"/>
</dbReference>
<gene>
    <name evidence="14" type="ORF">SHERM_20262</name>
</gene>
<dbReference type="GO" id="GO:0005886">
    <property type="term" value="C:plasma membrane"/>
    <property type="evidence" value="ECO:0007669"/>
    <property type="project" value="UniProtKB-SubCell"/>
</dbReference>
<evidence type="ECO:0000256" key="9">
    <source>
        <dbReference type="ARBA" id="ARBA00023180"/>
    </source>
</evidence>
<evidence type="ECO:0000256" key="1">
    <source>
        <dbReference type="ARBA" id="ARBA00004609"/>
    </source>
</evidence>
<evidence type="ECO:0000256" key="7">
    <source>
        <dbReference type="ARBA" id="ARBA00023121"/>
    </source>
</evidence>
<dbReference type="CDD" id="cd00010">
    <property type="entry name" value="AAI_LTSS"/>
    <property type="match status" value="1"/>
</dbReference>
<dbReference type="Gene3D" id="1.10.110.10">
    <property type="entry name" value="Plant lipid-transfer and hydrophobic proteins"/>
    <property type="match status" value="1"/>
</dbReference>
<dbReference type="InterPro" id="IPR043325">
    <property type="entry name" value="LTSS"/>
</dbReference>
<feature type="compositionally biased region" description="Low complexity" evidence="11">
    <location>
        <begin position="111"/>
        <end position="126"/>
    </location>
</feature>
<dbReference type="AlphaFoldDB" id="A0A9N7MYS5"/>
<dbReference type="FunFam" id="1.10.110.10:FF:000001">
    <property type="entry name" value="Bifunctional inhibitor/lipid-transfer protein/seed storage 2S albumin superfamily protein"/>
    <property type="match status" value="1"/>
</dbReference>
<dbReference type="GO" id="GO:0098552">
    <property type="term" value="C:side of membrane"/>
    <property type="evidence" value="ECO:0007669"/>
    <property type="project" value="UniProtKB-KW"/>
</dbReference>
<evidence type="ECO:0000256" key="6">
    <source>
        <dbReference type="ARBA" id="ARBA00022729"/>
    </source>
</evidence>
<comment type="caution">
    <text evidence="14">The sequence shown here is derived from an EMBL/GenBank/DDBJ whole genome shotgun (WGS) entry which is preliminary data.</text>
</comment>
<dbReference type="SMART" id="SM00499">
    <property type="entry name" value="AAI"/>
    <property type="match status" value="1"/>
</dbReference>
<evidence type="ECO:0000313" key="14">
    <source>
        <dbReference type="EMBL" id="CAA0823077.1"/>
    </source>
</evidence>
<evidence type="ECO:0000256" key="4">
    <source>
        <dbReference type="ARBA" id="ARBA00022475"/>
    </source>
</evidence>
<evidence type="ECO:0000259" key="13">
    <source>
        <dbReference type="SMART" id="SM00499"/>
    </source>
</evidence>
<organism evidence="14 15">
    <name type="scientific">Striga hermonthica</name>
    <name type="common">Purple witchweed</name>
    <name type="synonym">Buchnera hermonthica</name>
    <dbReference type="NCBI Taxonomy" id="68872"/>
    <lineage>
        <taxon>Eukaryota</taxon>
        <taxon>Viridiplantae</taxon>
        <taxon>Streptophyta</taxon>
        <taxon>Embryophyta</taxon>
        <taxon>Tracheophyta</taxon>
        <taxon>Spermatophyta</taxon>
        <taxon>Magnoliopsida</taxon>
        <taxon>eudicotyledons</taxon>
        <taxon>Gunneridae</taxon>
        <taxon>Pentapetalae</taxon>
        <taxon>asterids</taxon>
        <taxon>lamiids</taxon>
        <taxon>Lamiales</taxon>
        <taxon>Orobanchaceae</taxon>
        <taxon>Buchnereae</taxon>
        <taxon>Striga</taxon>
    </lineage>
</organism>
<dbReference type="GO" id="GO:0006869">
    <property type="term" value="P:lipid transport"/>
    <property type="evidence" value="ECO:0007669"/>
    <property type="project" value="InterPro"/>
</dbReference>
<comment type="subcellular location">
    <subcellularLocation>
        <location evidence="1">Cell membrane</location>
        <topology evidence="1">Lipid-anchor</topology>
        <topology evidence="1">GPI-anchor</topology>
    </subcellularLocation>
</comment>
<keyword evidence="7" id="KW-0446">Lipid-binding</keyword>
<reference evidence="14" key="1">
    <citation type="submission" date="2019-12" db="EMBL/GenBank/DDBJ databases">
        <authorList>
            <person name="Scholes J."/>
        </authorList>
    </citation>
    <scope>NUCLEOTIDE SEQUENCE</scope>
</reference>
<comment type="similarity">
    <text evidence="2">Belongs to the plant LTP family.</text>
</comment>
<dbReference type="InterPro" id="IPR000528">
    <property type="entry name" value="Plant_nsLTP"/>
</dbReference>
<evidence type="ECO:0000313" key="15">
    <source>
        <dbReference type="Proteomes" id="UP001153555"/>
    </source>
</evidence>
<evidence type="ECO:0000256" key="12">
    <source>
        <dbReference type="SAM" id="SignalP"/>
    </source>
</evidence>
<name>A0A9N7MYS5_STRHE</name>
<dbReference type="EMBL" id="CACSLK010024531">
    <property type="protein sequence ID" value="CAA0823077.1"/>
    <property type="molecule type" value="Genomic_DNA"/>
</dbReference>
<feature type="chain" id="PRO_5040477477" evidence="12">
    <location>
        <begin position="25"/>
        <end position="167"/>
    </location>
</feature>
<evidence type="ECO:0000256" key="8">
    <source>
        <dbReference type="ARBA" id="ARBA00023157"/>
    </source>
</evidence>
<evidence type="ECO:0000256" key="3">
    <source>
        <dbReference type="ARBA" id="ARBA00022448"/>
    </source>
</evidence>
<dbReference type="Pfam" id="PF14368">
    <property type="entry name" value="LTP_2"/>
    <property type="match status" value="1"/>
</dbReference>
<evidence type="ECO:0000256" key="11">
    <source>
        <dbReference type="SAM" id="MobiDB-lite"/>
    </source>
</evidence>
<keyword evidence="9" id="KW-0325">Glycoprotein</keyword>
<keyword evidence="4" id="KW-1003">Cell membrane</keyword>
<proteinExistence type="inferred from homology"/>
<dbReference type="InterPro" id="IPR036312">
    <property type="entry name" value="Bifun_inhib/LTP/seed_sf"/>
</dbReference>
<dbReference type="PANTHER" id="PTHR33044">
    <property type="entry name" value="BIFUNCTIONAL INHIBITOR/LIPID-TRANSFER PROTEIN/SEED STORAGE 2S ALBUMIN SUPERFAMILY PROTEIN-RELATED"/>
    <property type="match status" value="1"/>
</dbReference>
<dbReference type="GO" id="GO:0008289">
    <property type="term" value="F:lipid binding"/>
    <property type="evidence" value="ECO:0007669"/>
    <property type="project" value="UniProtKB-KW"/>
</dbReference>
<dbReference type="OrthoDB" id="911994at2759"/>
<accession>A0A9N7MYS5</accession>
<keyword evidence="8" id="KW-1015">Disulfide bond</keyword>
<feature type="signal peptide" evidence="12">
    <location>
        <begin position="1"/>
        <end position="24"/>
    </location>
</feature>